<dbReference type="RefSeq" id="WP_041885927.1">
    <property type="nucleotide sequence ID" value="NZ_CP157278.1"/>
</dbReference>
<name>A0A0D0GCH0_9SPHI</name>
<dbReference type="OrthoDB" id="650813at2"/>
<gene>
    <name evidence="2" type="ORF">TH53_22640</name>
</gene>
<comment type="caution">
    <text evidence="2">The sequence shown here is derived from an EMBL/GenBank/DDBJ whole genome shotgun (WGS) entry which is preliminary data.</text>
</comment>
<sequence>MKKESLVCFLLILTINTYAQKSNFIGRYNGSKPELAQELLLLPDGHFIFSLSYGAVDKLISGQWTVNGDKIRLLEKKVAMEPFIVYGRHSNTLKKGKLFIFKEYAQNTSVVFSFTDTFDPGSFKLLHLQDQTTFSHTDQLNVISKPVTTFFLSKSANMSSELNDKVKVYEITPASEWNEFMLFYNGEAEIPAFTIEASLKDSTLMIEADGRKGVSFGRREELPANFNIDNYKDYFKTGTGLPDTLVRRDSLGNQVTYHLVKSKGMFDSVLIIKEDDAYFKPESDADVTPVDHVVTPTAVWPPAPPVISGTKAKGKKQRKN</sequence>
<accession>A0A0D0GCH0</accession>
<evidence type="ECO:0000313" key="3">
    <source>
        <dbReference type="Proteomes" id="UP000032049"/>
    </source>
</evidence>
<reference evidence="2 3" key="1">
    <citation type="submission" date="2015-01" db="EMBL/GenBank/DDBJ databases">
        <title>Draft genome sequence of Pedobacter sp. NL19 isolated from sludge of an effluent treatment pond in an abandoned uranium mine.</title>
        <authorList>
            <person name="Santos T."/>
            <person name="Caetano T."/>
            <person name="Covas C."/>
            <person name="Cruz A."/>
            <person name="Mendo S."/>
        </authorList>
    </citation>
    <scope>NUCLEOTIDE SEQUENCE [LARGE SCALE GENOMIC DNA]</scope>
    <source>
        <strain evidence="2 3">NL19</strain>
    </source>
</reference>
<proteinExistence type="predicted"/>
<evidence type="ECO:0000256" key="1">
    <source>
        <dbReference type="SAM" id="MobiDB-lite"/>
    </source>
</evidence>
<feature type="region of interest" description="Disordered" evidence="1">
    <location>
        <begin position="301"/>
        <end position="320"/>
    </location>
</feature>
<organism evidence="2 3">
    <name type="scientific">Pedobacter lusitanus</name>
    <dbReference type="NCBI Taxonomy" id="1503925"/>
    <lineage>
        <taxon>Bacteria</taxon>
        <taxon>Pseudomonadati</taxon>
        <taxon>Bacteroidota</taxon>
        <taxon>Sphingobacteriia</taxon>
        <taxon>Sphingobacteriales</taxon>
        <taxon>Sphingobacteriaceae</taxon>
        <taxon>Pedobacter</taxon>
    </lineage>
</organism>
<dbReference type="AlphaFoldDB" id="A0A0D0GCH0"/>
<dbReference type="STRING" id="1503925.TH53_22640"/>
<evidence type="ECO:0000313" key="2">
    <source>
        <dbReference type="EMBL" id="KIO75057.1"/>
    </source>
</evidence>
<protein>
    <submittedName>
        <fullName evidence="2">Uncharacterized protein</fullName>
    </submittedName>
</protein>
<keyword evidence="3" id="KW-1185">Reference proteome</keyword>
<dbReference type="EMBL" id="JXRA01000116">
    <property type="protein sequence ID" value="KIO75057.1"/>
    <property type="molecule type" value="Genomic_DNA"/>
</dbReference>
<dbReference type="Proteomes" id="UP000032049">
    <property type="component" value="Unassembled WGS sequence"/>
</dbReference>